<protein>
    <submittedName>
        <fullName evidence="2">Uncharacterized protein</fullName>
    </submittedName>
</protein>
<dbReference type="RefSeq" id="WP_126261782.1">
    <property type="nucleotide sequence ID" value="NZ_SPQS01000022.1"/>
</dbReference>
<reference evidence="2 3" key="2">
    <citation type="submission" date="2019-03" db="EMBL/GenBank/DDBJ databases">
        <title>Bradyrhizobium strains diversity.</title>
        <authorList>
            <person name="Urquiaga M.C.O."/>
            <person name="Hungria M."/>
            <person name="Delamuta J.R.M."/>
            <person name="Klepa M.S."/>
        </authorList>
    </citation>
    <scope>NUCLEOTIDE SEQUENCE [LARGE SCALE GENOMIC DNA]</scope>
    <source>
        <strain evidence="2 3">CNPSo 3426</strain>
    </source>
</reference>
<dbReference type="Proteomes" id="UP000297700">
    <property type="component" value="Unassembled WGS sequence"/>
</dbReference>
<accession>A0A4Y9KV06</accession>
<organism evidence="2 3">
    <name type="scientific">Bradyrhizobium frederickii</name>
    <dbReference type="NCBI Taxonomy" id="2560054"/>
    <lineage>
        <taxon>Bacteria</taxon>
        <taxon>Pseudomonadati</taxon>
        <taxon>Pseudomonadota</taxon>
        <taxon>Alphaproteobacteria</taxon>
        <taxon>Hyphomicrobiales</taxon>
        <taxon>Nitrobacteraceae</taxon>
        <taxon>Bradyrhizobium</taxon>
    </lineage>
</organism>
<dbReference type="EMBL" id="SPQU01000035">
    <property type="protein sequence ID" value="TFV30331.1"/>
    <property type="molecule type" value="Genomic_DNA"/>
</dbReference>
<evidence type="ECO:0000313" key="4">
    <source>
        <dbReference type="Proteomes" id="UP000298225"/>
    </source>
</evidence>
<comment type="caution">
    <text evidence="2">The sequence shown here is derived from an EMBL/GenBank/DDBJ whole genome shotgun (WGS) entry which is preliminary data.</text>
</comment>
<evidence type="ECO:0000313" key="1">
    <source>
        <dbReference type="EMBL" id="TFV30331.1"/>
    </source>
</evidence>
<evidence type="ECO:0000313" key="3">
    <source>
        <dbReference type="Proteomes" id="UP000297700"/>
    </source>
</evidence>
<evidence type="ECO:0000313" key="2">
    <source>
        <dbReference type="EMBL" id="TFV70206.1"/>
    </source>
</evidence>
<dbReference type="EMBL" id="SPQS01000022">
    <property type="protein sequence ID" value="TFV70206.1"/>
    <property type="molecule type" value="Genomic_DNA"/>
</dbReference>
<dbReference type="Proteomes" id="UP000298225">
    <property type="component" value="Unassembled WGS sequence"/>
</dbReference>
<proteinExistence type="predicted"/>
<sequence>MAHKPGYERNWVKLGKHAYPFQIARMERLRELLAINSASPVILAEIAPVPEPAENHRGKTLSRPAQQAIEQGTIEGPDAEAGRESRTLAEDGLDLEARGASKIVLEQSEDLDRLTVQTIRLPASSEIVRRSPPQNR</sequence>
<accession>A0A4Y9NTD2</accession>
<name>A0A4Y9NTD2_9BRAD</name>
<dbReference type="AlphaFoldDB" id="A0A4Y9NTD2"/>
<reference evidence="1 4" key="1">
    <citation type="submission" date="2019-03" db="EMBL/GenBank/DDBJ databases">
        <title>Bradyrhizobium strains diversity isolated from Chamaecrista fasciculata.</title>
        <authorList>
            <person name="Urquiaga M.C.O."/>
            <person name="Hungria M."/>
            <person name="Delamuta J.R.M."/>
        </authorList>
    </citation>
    <scope>NUCLEOTIDE SEQUENCE [LARGE SCALE GENOMIC DNA]</scope>
    <source>
        <strain evidence="1 4">CNPSo 3424</strain>
    </source>
</reference>
<keyword evidence="4" id="KW-1185">Reference proteome</keyword>
<gene>
    <name evidence="2" type="ORF">E4K64_30570</name>
    <name evidence="1" type="ORF">E4K66_35675</name>
</gene>